<keyword evidence="2" id="KW-1185">Reference proteome</keyword>
<evidence type="ECO:0000313" key="2">
    <source>
        <dbReference type="Proteomes" id="UP001162992"/>
    </source>
</evidence>
<proteinExistence type="predicted"/>
<protein>
    <submittedName>
        <fullName evidence="1">Uncharacterized protein</fullName>
    </submittedName>
</protein>
<comment type="caution">
    <text evidence="1">The sequence shown here is derived from an EMBL/GenBank/DDBJ whole genome shotgun (WGS) entry which is preliminary data.</text>
</comment>
<evidence type="ECO:0000313" key="1">
    <source>
        <dbReference type="EMBL" id="KAJ7559319.1"/>
    </source>
</evidence>
<organism evidence="1 2">
    <name type="scientific">Diphasiastrum complanatum</name>
    <name type="common">Issler's clubmoss</name>
    <name type="synonym">Lycopodium complanatum</name>
    <dbReference type="NCBI Taxonomy" id="34168"/>
    <lineage>
        <taxon>Eukaryota</taxon>
        <taxon>Viridiplantae</taxon>
        <taxon>Streptophyta</taxon>
        <taxon>Embryophyta</taxon>
        <taxon>Tracheophyta</taxon>
        <taxon>Lycopodiopsida</taxon>
        <taxon>Lycopodiales</taxon>
        <taxon>Lycopodiaceae</taxon>
        <taxon>Lycopodioideae</taxon>
        <taxon>Diphasiastrum</taxon>
    </lineage>
</organism>
<sequence length="457" mass="51358">MSVLAAQNLSLGDSEPLPLQECYFQPCMSFLSAFENTLVKACLHATFENVKLFVSSLLQTEPERPAYCRNFQSGLNLEATENYTEICKREASSTFENVLLKLLVKAGLSNATRESIILNTLMELVCSELPWKFNDVLYGRLLITLVEAEISTAHIIKALLFQYLHYEDVRYLTAKNVHSLAMQHFKANFTAYKFNIIEERTKSQLAFMQVPLYLQQNVKCDEDDANNRSITSLRTRQLPITCSTEEEEGRLSETDFSKARIEIMPLYCMNNIERGTSDSSWLFSAARGKDEENHVLTNDKNVVGGGKEKRKNEDDDDHNDDDDSDEEEDGGDSDDNDGSDDGEGEEEGNDDDDDNEGDDDEEEDEEEYDEEVAAQLAQQSKGVPVNDEDDDEDEESGDGEGEEGVEGGGSDEEEGEEDGVDEEGFEEENEDDGEDDEDDEDEEEEEAQPPKKKLKGA</sequence>
<accession>A0ACC2DYC8</accession>
<dbReference type="Proteomes" id="UP001162992">
    <property type="component" value="Chromosome 4"/>
</dbReference>
<dbReference type="EMBL" id="CM055095">
    <property type="protein sequence ID" value="KAJ7559319.1"/>
    <property type="molecule type" value="Genomic_DNA"/>
</dbReference>
<reference evidence="2" key="1">
    <citation type="journal article" date="2024" name="Proc. Natl. Acad. Sci. U.S.A.">
        <title>Extraordinary preservation of gene collinearity over three hundred million years revealed in homosporous lycophytes.</title>
        <authorList>
            <person name="Li C."/>
            <person name="Wickell D."/>
            <person name="Kuo L.Y."/>
            <person name="Chen X."/>
            <person name="Nie B."/>
            <person name="Liao X."/>
            <person name="Peng D."/>
            <person name="Ji J."/>
            <person name="Jenkins J."/>
            <person name="Williams M."/>
            <person name="Shu S."/>
            <person name="Plott C."/>
            <person name="Barry K."/>
            <person name="Rajasekar S."/>
            <person name="Grimwood J."/>
            <person name="Han X."/>
            <person name="Sun S."/>
            <person name="Hou Z."/>
            <person name="He W."/>
            <person name="Dai G."/>
            <person name="Sun C."/>
            <person name="Schmutz J."/>
            <person name="Leebens-Mack J.H."/>
            <person name="Li F.W."/>
            <person name="Wang L."/>
        </authorList>
    </citation>
    <scope>NUCLEOTIDE SEQUENCE [LARGE SCALE GENOMIC DNA]</scope>
    <source>
        <strain evidence="2">cv. PW_Plant_1</strain>
    </source>
</reference>
<name>A0ACC2DYC8_DIPCM</name>
<gene>
    <name evidence="1" type="ORF">O6H91_04G079300</name>
</gene>